<dbReference type="EMBL" id="JAACJM010000012">
    <property type="protein sequence ID" value="KAF5369972.1"/>
    <property type="molecule type" value="Genomic_DNA"/>
</dbReference>
<keyword evidence="9" id="KW-1185">Reference proteome</keyword>
<reference evidence="8 9" key="1">
    <citation type="journal article" date="2020" name="ISME J.">
        <title>Uncovering the hidden diversity of litter-decomposition mechanisms in mushroom-forming fungi.</title>
        <authorList>
            <person name="Floudas D."/>
            <person name="Bentzer J."/>
            <person name="Ahren D."/>
            <person name="Johansson T."/>
            <person name="Persson P."/>
            <person name="Tunlid A."/>
        </authorList>
    </citation>
    <scope>NUCLEOTIDE SEQUENCE [LARGE SCALE GENOMIC DNA]</scope>
    <source>
        <strain evidence="8 9">CBS 291.85</strain>
    </source>
</reference>
<dbReference type="OrthoDB" id="21589at2759"/>
<dbReference type="PROSITE" id="PS50053">
    <property type="entry name" value="UBIQUITIN_2"/>
    <property type="match status" value="1"/>
</dbReference>
<dbReference type="AlphaFoldDB" id="A0A8H5GRU0"/>
<dbReference type="GO" id="GO:0030968">
    <property type="term" value="P:endoplasmic reticulum unfolded protein response"/>
    <property type="evidence" value="ECO:0007669"/>
    <property type="project" value="TreeGrafter"/>
</dbReference>
<organism evidence="8 9">
    <name type="scientific">Tetrapyrgos nigripes</name>
    <dbReference type="NCBI Taxonomy" id="182062"/>
    <lineage>
        <taxon>Eukaryota</taxon>
        <taxon>Fungi</taxon>
        <taxon>Dikarya</taxon>
        <taxon>Basidiomycota</taxon>
        <taxon>Agaricomycotina</taxon>
        <taxon>Agaricomycetes</taxon>
        <taxon>Agaricomycetidae</taxon>
        <taxon>Agaricales</taxon>
        <taxon>Marasmiineae</taxon>
        <taxon>Marasmiaceae</taxon>
        <taxon>Tetrapyrgos</taxon>
    </lineage>
</organism>
<gene>
    <name evidence="8" type="ORF">D9758_001187</name>
</gene>
<dbReference type="PANTHER" id="PTHR12943">
    <property type="entry name" value="HOMOCYSTEINE-RESPONSIVE ENDOPLASMIC RETICULUM-RESIDENT UNIQUITIN-LIKE DOMAIN HERPUD PROTEIN FAMILY MEMBER"/>
    <property type="match status" value="1"/>
</dbReference>
<comment type="caution">
    <text evidence="8">The sequence shown here is derived from an EMBL/GenBank/DDBJ whole genome shotgun (WGS) entry which is preliminary data.</text>
</comment>
<feature type="compositionally biased region" description="Pro residues" evidence="5">
    <location>
        <begin position="103"/>
        <end position="113"/>
    </location>
</feature>
<dbReference type="PANTHER" id="PTHR12943:SF27">
    <property type="entry name" value="HOMOCYSTEINE-INDUCED ENDOPLASMIC RETICULUM PROTEIN, ISOFORM A"/>
    <property type="match status" value="1"/>
</dbReference>
<evidence type="ECO:0000256" key="2">
    <source>
        <dbReference type="ARBA" id="ARBA00022692"/>
    </source>
</evidence>
<protein>
    <recommendedName>
        <fullName evidence="7">Ubiquitin-like domain-containing protein</fullName>
    </recommendedName>
</protein>
<evidence type="ECO:0000313" key="9">
    <source>
        <dbReference type="Proteomes" id="UP000559256"/>
    </source>
</evidence>
<evidence type="ECO:0000259" key="7">
    <source>
        <dbReference type="PROSITE" id="PS50053"/>
    </source>
</evidence>
<dbReference type="InterPro" id="IPR000626">
    <property type="entry name" value="Ubiquitin-like_dom"/>
</dbReference>
<name>A0A8H5GRU0_9AGAR</name>
<dbReference type="GO" id="GO:0016020">
    <property type="term" value="C:membrane"/>
    <property type="evidence" value="ECO:0007669"/>
    <property type="project" value="UniProtKB-SubCell"/>
</dbReference>
<evidence type="ECO:0000256" key="3">
    <source>
        <dbReference type="ARBA" id="ARBA00022989"/>
    </source>
</evidence>
<feature type="region of interest" description="Disordered" evidence="5">
    <location>
        <begin position="364"/>
        <end position="398"/>
    </location>
</feature>
<feature type="compositionally biased region" description="Low complexity" evidence="5">
    <location>
        <begin position="367"/>
        <end position="392"/>
    </location>
</feature>
<dbReference type="SUPFAM" id="SSF54236">
    <property type="entry name" value="Ubiquitin-like"/>
    <property type="match status" value="1"/>
</dbReference>
<sequence>MSIVQVRIELPTYAHSFLVSISSDANVLQLKQEISKSCAGAPRVDGQRIIWRGRYLSDSESLESLWKSPDESRIVHLSVHPSAWTASPPTHHKEPLPNFSQPAPAPAHLPSPTPTISLPPQAARSQPVTPQPSQSPNHLAYVAAKHRKALSVLMQRPLNLDDASQSDEARTEAIQLVERNGYTWPPILDEPYPPPEAGGVRYEVAVIDGQRYLNLQDPTTKPTPAQLHALNVLSYTLALLKLPTQAPPPTNTTHSQPVELPPHINALLQQMGLPHLNAIPNQHPIVEPNAGNANVVIEAREIQMRPLILPLVMLMLRTVLLLYFVAPARKPVFGILILVWVLYEIWRPIRNALARLQRAAPADRQDQQNAAGAGVGNPPQGANPAQPNAAVPGPQPVPAPGADIVDAAAILDTLANYDIQEEESALTNGGPEPGLGRKAAAFVTLLLSTVHPAIWNRRRALLRRREGRIRTEANTMEAQDQGEDEAQNNRRAETRRELLAQHARRPLWVQNYIARVVREDWIDDSD</sequence>
<dbReference type="Gene3D" id="3.10.20.90">
    <property type="entry name" value="Phosphatidylinositol 3-kinase Catalytic Subunit, Chain A, domain 1"/>
    <property type="match status" value="1"/>
</dbReference>
<evidence type="ECO:0000313" key="8">
    <source>
        <dbReference type="EMBL" id="KAF5369972.1"/>
    </source>
</evidence>
<feature type="transmembrane region" description="Helical" evidence="6">
    <location>
        <begin position="307"/>
        <end position="326"/>
    </location>
</feature>
<comment type="subcellular location">
    <subcellularLocation>
        <location evidence="1">Membrane</location>
    </subcellularLocation>
</comment>
<keyword evidence="3 6" id="KW-1133">Transmembrane helix</keyword>
<dbReference type="InterPro" id="IPR029071">
    <property type="entry name" value="Ubiquitin-like_domsf"/>
</dbReference>
<evidence type="ECO:0000256" key="5">
    <source>
        <dbReference type="SAM" id="MobiDB-lite"/>
    </source>
</evidence>
<keyword evidence="4 6" id="KW-0472">Membrane</keyword>
<proteinExistence type="predicted"/>
<evidence type="ECO:0000256" key="6">
    <source>
        <dbReference type="SAM" id="Phobius"/>
    </source>
</evidence>
<evidence type="ECO:0000256" key="1">
    <source>
        <dbReference type="ARBA" id="ARBA00004370"/>
    </source>
</evidence>
<dbReference type="Proteomes" id="UP000559256">
    <property type="component" value="Unassembled WGS sequence"/>
</dbReference>
<feature type="domain" description="Ubiquitin-like" evidence="7">
    <location>
        <begin position="4"/>
        <end position="65"/>
    </location>
</feature>
<feature type="compositionally biased region" description="Low complexity" evidence="5">
    <location>
        <begin position="114"/>
        <end position="136"/>
    </location>
</feature>
<evidence type="ECO:0000256" key="4">
    <source>
        <dbReference type="ARBA" id="ARBA00023136"/>
    </source>
</evidence>
<feature type="transmembrane region" description="Helical" evidence="6">
    <location>
        <begin position="332"/>
        <end position="349"/>
    </location>
</feature>
<dbReference type="InterPro" id="IPR039751">
    <property type="entry name" value="HERPUD1/2"/>
</dbReference>
<keyword evidence="2 6" id="KW-0812">Transmembrane</keyword>
<feature type="region of interest" description="Disordered" evidence="5">
    <location>
        <begin position="85"/>
        <end position="136"/>
    </location>
</feature>
<accession>A0A8H5GRU0</accession>